<dbReference type="GO" id="GO:0006826">
    <property type="term" value="P:iron ion transport"/>
    <property type="evidence" value="ECO:0007669"/>
    <property type="project" value="InterPro"/>
</dbReference>
<dbReference type="PANTHER" id="PTHR11431:SF78">
    <property type="entry name" value="FERRITIN"/>
    <property type="match status" value="1"/>
</dbReference>
<evidence type="ECO:0000313" key="5">
    <source>
        <dbReference type="EMBL" id="CAH6792431.1"/>
    </source>
</evidence>
<proteinExistence type="inferred from homology"/>
<keyword evidence="6" id="KW-1185">Reference proteome</keyword>
<dbReference type="Pfam" id="PF00210">
    <property type="entry name" value="Ferritin"/>
    <property type="match status" value="1"/>
</dbReference>
<dbReference type="PANTHER" id="PTHR11431">
    <property type="entry name" value="FERRITIN"/>
    <property type="match status" value="1"/>
</dbReference>
<dbReference type="GO" id="GO:0008198">
    <property type="term" value="F:ferrous iron binding"/>
    <property type="evidence" value="ECO:0007669"/>
    <property type="project" value="TreeGrafter"/>
</dbReference>
<evidence type="ECO:0000256" key="2">
    <source>
        <dbReference type="PIRSR" id="PIRSR601519-1"/>
    </source>
</evidence>
<organism evidence="5 6">
    <name type="scientific">Phodopus roborovskii</name>
    <name type="common">Roborovski's desert hamster</name>
    <name type="synonym">Cricetulus roborovskii</name>
    <dbReference type="NCBI Taxonomy" id="109678"/>
    <lineage>
        <taxon>Eukaryota</taxon>
        <taxon>Metazoa</taxon>
        <taxon>Chordata</taxon>
        <taxon>Craniata</taxon>
        <taxon>Vertebrata</taxon>
        <taxon>Euteleostomi</taxon>
        <taxon>Mammalia</taxon>
        <taxon>Eutheria</taxon>
        <taxon>Euarchontoglires</taxon>
        <taxon>Glires</taxon>
        <taxon>Rodentia</taxon>
        <taxon>Myomorpha</taxon>
        <taxon>Muroidea</taxon>
        <taxon>Cricetidae</taxon>
        <taxon>Cricetinae</taxon>
        <taxon>Phodopus</taxon>
    </lineage>
</organism>
<comment type="similarity">
    <text evidence="1">Belongs to the ferritin family.</text>
</comment>
<comment type="caution">
    <text evidence="5">The sequence shown here is derived from an EMBL/GenBank/DDBJ whole genome shotgun (WGS) entry which is preliminary data.</text>
</comment>
<feature type="domain" description="Ferritin/DPS" evidence="4">
    <location>
        <begin position="35"/>
        <end position="151"/>
    </location>
</feature>
<dbReference type="EMBL" id="CALSGD010001454">
    <property type="protein sequence ID" value="CAH6792431.1"/>
    <property type="molecule type" value="Genomic_DNA"/>
</dbReference>
<dbReference type="GO" id="GO:0008199">
    <property type="term" value="F:ferric iron binding"/>
    <property type="evidence" value="ECO:0007669"/>
    <property type="project" value="InterPro"/>
</dbReference>
<dbReference type="InterPro" id="IPR009078">
    <property type="entry name" value="Ferritin-like_SF"/>
</dbReference>
<keyword evidence="2" id="KW-0479">Metal-binding</keyword>
<sequence length="161" mass="18620">MAPRRRVRPEIIPDQSLTIIHKIAWLQMNISDACYYLSCHYHDEVAVFGFGAYIQDQAMLRWFEAKNTLKYIIARGNKVCLPDIQCPAIDYQKHMDSIMGVLNMEKELTKALQNLHATAFDIGDTETLNFVRALIPQQSKKEESLKQEIHELGNRNEQAQE</sequence>
<evidence type="ECO:0000259" key="4">
    <source>
        <dbReference type="Pfam" id="PF00210"/>
    </source>
</evidence>
<protein>
    <submittedName>
        <fullName evidence="5">Ftdc1 protein</fullName>
    </submittedName>
</protein>
<keyword evidence="2" id="KW-0408">Iron</keyword>
<dbReference type="Gene3D" id="1.20.1260.10">
    <property type="match status" value="1"/>
</dbReference>
<feature type="compositionally biased region" description="Basic and acidic residues" evidence="3">
    <location>
        <begin position="141"/>
        <end position="154"/>
    </location>
</feature>
<dbReference type="InterPro" id="IPR008331">
    <property type="entry name" value="Ferritin_DPS_dom"/>
</dbReference>
<evidence type="ECO:0000256" key="3">
    <source>
        <dbReference type="SAM" id="MobiDB-lite"/>
    </source>
</evidence>
<gene>
    <name evidence="5" type="primary">Ftdc1</name>
    <name evidence="5" type="ORF">PHOROB_LOCUS9390</name>
</gene>
<feature type="binding site" evidence="2">
    <location>
        <position position="138"/>
    </location>
    <ligand>
        <name>Fe cation</name>
        <dbReference type="ChEBI" id="CHEBI:24875"/>
        <label>1</label>
    </ligand>
</feature>
<dbReference type="Proteomes" id="UP001152836">
    <property type="component" value="Unassembled WGS sequence"/>
</dbReference>
<dbReference type="GO" id="GO:0006879">
    <property type="term" value="P:intracellular iron ion homeostasis"/>
    <property type="evidence" value="ECO:0007669"/>
    <property type="project" value="InterPro"/>
</dbReference>
<reference evidence="5" key="1">
    <citation type="submission" date="2022-06" db="EMBL/GenBank/DDBJ databases">
        <authorList>
            <person name="Andreotti S."/>
            <person name="Wyler E."/>
        </authorList>
    </citation>
    <scope>NUCLEOTIDE SEQUENCE</scope>
</reference>
<dbReference type="InterPro" id="IPR012347">
    <property type="entry name" value="Ferritin-like"/>
</dbReference>
<accession>A0AAU9ZIV5</accession>
<dbReference type="SUPFAM" id="SSF47240">
    <property type="entry name" value="Ferritin-like"/>
    <property type="match status" value="1"/>
</dbReference>
<feature type="binding site" evidence="2">
    <location>
        <position position="105"/>
    </location>
    <ligand>
        <name>Fe cation</name>
        <dbReference type="ChEBI" id="CHEBI:24875"/>
        <label>1</label>
    </ligand>
</feature>
<evidence type="ECO:0000313" key="6">
    <source>
        <dbReference type="Proteomes" id="UP001152836"/>
    </source>
</evidence>
<dbReference type="AlphaFoldDB" id="A0AAU9ZIV5"/>
<evidence type="ECO:0000256" key="1">
    <source>
        <dbReference type="ARBA" id="ARBA00007513"/>
    </source>
</evidence>
<feature type="region of interest" description="Disordered" evidence="3">
    <location>
        <begin position="141"/>
        <end position="161"/>
    </location>
</feature>
<dbReference type="InterPro" id="IPR001519">
    <property type="entry name" value="Ferritin"/>
</dbReference>
<dbReference type="GO" id="GO:0005737">
    <property type="term" value="C:cytoplasm"/>
    <property type="evidence" value="ECO:0007669"/>
    <property type="project" value="TreeGrafter"/>
</dbReference>
<name>A0AAU9ZIV5_PHORO</name>